<feature type="domain" description="Major facilitator superfamily (MFS) profile" evidence="8">
    <location>
        <begin position="67"/>
        <end position="496"/>
    </location>
</feature>
<feature type="transmembrane region" description="Helical" evidence="7">
    <location>
        <begin position="103"/>
        <end position="126"/>
    </location>
</feature>
<dbReference type="Gene3D" id="1.20.1250.20">
    <property type="entry name" value="MFS general substrate transporter like domains"/>
    <property type="match status" value="1"/>
</dbReference>
<feature type="transmembrane region" description="Helical" evidence="7">
    <location>
        <begin position="133"/>
        <end position="153"/>
    </location>
</feature>
<dbReference type="SUPFAM" id="SSF103473">
    <property type="entry name" value="MFS general substrate transporter"/>
    <property type="match status" value="1"/>
</dbReference>
<dbReference type="Pfam" id="PF07690">
    <property type="entry name" value="MFS_1"/>
    <property type="match status" value="1"/>
</dbReference>
<evidence type="ECO:0000313" key="10">
    <source>
        <dbReference type="Proteomes" id="UP000070700"/>
    </source>
</evidence>
<dbReference type="EMBL" id="KQ947422">
    <property type="protein sequence ID" value="KUJ13395.1"/>
    <property type="molecule type" value="Genomic_DNA"/>
</dbReference>
<dbReference type="RefSeq" id="XP_018067750.1">
    <property type="nucleotide sequence ID" value="XM_018222858.1"/>
</dbReference>
<evidence type="ECO:0000256" key="4">
    <source>
        <dbReference type="ARBA" id="ARBA00022989"/>
    </source>
</evidence>
<dbReference type="CDD" id="cd17323">
    <property type="entry name" value="MFS_Tpo1_MDR_like"/>
    <property type="match status" value="1"/>
</dbReference>
<dbReference type="PROSITE" id="PS50850">
    <property type="entry name" value="MFS"/>
    <property type="match status" value="1"/>
</dbReference>
<keyword evidence="4 7" id="KW-1133">Transmembrane helix</keyword>
<reference evidence="9 10" key="1">
    <citation type="submission" date="2015-10" db="EMBL/GenBank/DDBJ databases">
        <title>Full genome of DAOMC 229536 Phialocephala scopiformis, a fungal endophyte of spruce producing the potent anti-insectan compound rugulosin.</title>
        <authorList>
            <consortium name="DOE Joint Genome Institute"/>
            <person name="Walker A.K."/>
            <person name="Frasz S.L."/>
            <person name="Seifert K.A."/>
            <person name="Miller J.D."/>
            <person name="Mondo S.J."/>
            <person name="Labutti K."/>
            <person name="Lipzen A."/>
            <person name="Dockter R."/>
            <person name="Kennedy M."/>
            <person name="Grigoriev I.V."/>
            <person name="Spatafora J.W."/>
        </authorList>
    </citation>
    <scope>NUCLEOTIDE SEQUENCE [LARGE SCALE GENOMIC DNA]</scope>
    <source>
        <strain evidence="9 10">CBS 120377</strain>
    </source>
</reference>
<accession>A0A194WZM6</accession>
<dbReference type="FunFam" id="1.20.1250.20:FF:000011">
    <property type="entry name" value="MFS multidrug transporter, putative"/>
    <property type="match status" value="1"/>
</dbReference>
<feature type="transmembrane region" description="Helical" evidence="7">
    <location>
        <begin position="190"/>
        <end position="210"/>
    </location>
</feature>
<keyword evidence="3 7" id="KW-0812">Transmembrane</keyword>
<dbReference type="InterPro" id="IPR036259">
    <property type="entry name" value="MFS_trans_sf"/>
</dbReference>
<feature type="transmembrane region" description="Helical" evidence="7">
    <location>
        <begin position="336"/>
        <end position="356"/>
    </location>
</feature>
<dbReference type="KEGG" id="psco:LY89DRAFT_785113"/>
<dbReference type="OrthoDB" id="5296287at2759"/>
<dbReference type="AlphaFoldDB" id="A0A194WZM6"/>
<evidence type="ECO:0000256" key="7">
    <source>
        <dbReference type="SAM" id="Phobius"/>
    </source>
</evidence>
<feature type="transmembrane region" description="Helical" evidence="7">
    <location>
        <begin position="433"/>
        <end position="458"/>
    </location>
</feature>
<evidence type="ECO:0000256" key="2">
    <source>
        <dbReference type="ARBA" id="ARBA00008335"/>
    </source>
</evidence>
<dbReference type="GO" id="GO:0016020">
    <property type="term" value="C:membrane"/>
    <property type="evidence" value="ECO:0007669"/>
    <property type="project" value="UniProtKB-SubCell"/>
</dbReference>
<dbReference type="InterPro" id="IPR011701">
    <property type="entry name" value="MFS"/>
</dbReference>
<evidence type="ECO:0000259" key="8">
    <source>
        <dbReference type="PROSITE" id="PS50850"/>
    </source>
</evidence>
<feature type="transmembrane region" description="Helical" evidence="7">
    <location>
        <begin position="159"/>
        <end position="178"/>
    </location>
</feature>
<proteinExistence type="inferred from homology"/>
<dbReference type="PANTHER" id="PTHR23502:SF68">
    <property type="entry name" value="MULTIDRUG TRANSPORTER, PUTATIVE (AFU_ORTHOLOGUE AFUA_3G01120)-RELATED"/>
    <property type="match status" value="1"/>
</dbReference>
<comment type="similarity">
    <text evidence="2">Belongs to the major facilitator superfamily.</text>
</comment>
<evidence type="ECO:0000256" key="1">
    <source>
        <dbReference type="ARBA" id="ARBA00004141"/>
    </source>
</evidence>
<dbReference type="PANTHER" id="PTHR23502">
    <property type="entry name" value="MAJOR FACILITATOR SUPERFAMILY"/>
    <property type="match status" value="1"/>
</dbReference>
<keyword evidence="10" id="KW-1185">Reference proteome</keyword>
<name>A0A194WZM6_MOLSC</name>
<sequence length="506" mass="55528">MDHSKEVEDALSIHTESTKLPDEAPDNQDLESQLGHQPAPEEKTPTDPNIVDWDGPDDPANPMNWSTGRKVGAIGMTRPLASTIIASGAEDVLVTFHSTNQTLGAFVTSVYLLGYCFGPLVIAPLSEIYGRTILYNVCNAFFFIFNIACAVANSLGSLIVFRLLSGIAASCPITLGAGSISDMVPLEKRGLAMVFWIMGPVLGPTFGPLAGAYLAQAKGWRWIFWLLTILSGVVFVITLLLMRESYAFVLLKRKTERLRKETGNSHLRSVLDTGRTNKDLLKFSIVRPTKLLFLSPIVFLMSLYLAIVYGYLYLLFTTFPRVFQDQYGFSNGAVGLTYLGSGAGAFLGLFFCGAVSDRLAKALKNRNGGDHKPEYRLPLMFIGALIVPASLFLYGWTTEYKVHWIVPIIATAIFSFGLFTVMMPTTTYLVDAYTTYAASVTAAATVIRSLLGALLPLAGSKMYDALGLGWGTSVLGFIAVAFIPVPFLFWMYGERIRKSKLFRVHF</sequence>
<feature type="transmembrane region" description="Helical" evidence="7">
    <location>
        <begin position="470"/>
        <end position="493"/>
    </location>
</feature>
<dbReference type="InterPro" id="IPR020846">
    <property type="entry name" value="MFS_dom"/>
</dbReference>
<dbReference type="GeneID" id="28832584"/>
<evidence type="ECO:0000256" key="6">
    <source>
        <dbReference type="SAM" id="MobiDB-lite"/>
    </source>
</evidence>
<evidence type="ECO:0000313" key="9">
    <source>
        <dbReference type="EMBL" id="KUJ13395.1"/>
    </source>
</evidence>
<feature type="transmembrane region" description="Helical" evidence="7">
    <location>
        <begin position="377"/>
        <end position="396"/>
    </location>
</feature>
<comment type="subcellular location">
    <subcellularLocation>
        <location evidence="1">Membrane</location>
        <topology evidence="1">Multi-pass membrane protein</topology>
    </subcellularLocation>
</comment>
<dbReference type="Proteomes" id="UP000070700">
    <property type="component" value="Unassembled WGS sequence"/>
</dbReference>
<gene>
    <name evidence="9" type="ORF">LY89DRAFT_785113</name>
</gene>
<dbReference type="InParanoid" id="A0A194WZM6"/>
<dbReference type="GO" id="GO:0022857">
    <property type="term" value="F:transmembrane transporter activity"/>
    <property type="evidence" value="ECO:0007669"/>
    <property type="project" value="InterPro"/>
</dbReference>
<feature type="transmembrane region" description="Helical" evidence="7">
    <location>
        <begin position="222"/>
        <end position="242"/>
    </location>
</feature>
<evidence type="ECO:0000256" key="3">
    <source>
        <dbReference type="ARBA" id="ARBA00022692"/>
    </source>
</evidence>
<feature type="transmembrane region" description="Helical" evidence="7">
    <location>
        <begin position="291"/>
        <end position="316"/>
    </location>
</feature>
<feature type="region of interest" description="Disordered" evidence="6">
    <location>
        <begin position="1"/>
        <end position="59"/>
    </location>
</feature>
<organism evidence="9 10">
    <name type="scientific">Mollisia scopiformis</name>
    <name type="common">Conifer needle endophyte fungus</name>
    <name type="synonym">Phialocephala scopiformis</name>
    <dbReference type="NCBI Taxonomy" id="149040"/>
    <lineage>
        <taxon>Eukaryota</taxon>
        <taxon>Fungi</taxon>
        <taxon>Dikarya</taxon>
        <taxon>Ascomycota</taxon>
        <taxon>Pezizomycotina</taxon>
        <taxon>Leotiomycetes</taxon>
        <taxon>Helotiales</taxon>
        <taxon>Mollisiaceae</taxon>
        <taxon>Mollisia</taxon>
    </lineage>
</organism>
<keyword evidence="5 7" id="KW-0472">Membrane</keyword>
<feature type="transmembrane region" description="Helical" evidence="7">
    <location>
        <begin position="402"/>
        <end position="421"/>
    </location>
</feature>
<protein>
    <submittedName>
        <fullName evidence="9">MFS general substrate transporter</fullName>
    </submittedName>
</protein>
<evidence type="ECO:0000256" key="5">
    <source>
        <dbReference type="ARBA" id="ARBA00023136"/>
    </source>
</evidence>